<dbReference type="AlphaFoldDB" id="A0A9X9C4L3"/>
<dbReference type="RefSeq" id="WP_147838247.1">
    <property type="nucleotide sequence ID" value="NZ_VOUP01000004.1"/>
</dbReference>
<keyword evidence="1" id="KW-0732">Signal</keyword>
<dbReference type="InterPro" id="IPR029062">
    <property type="entry name" value="Class_I_gatase-like"/>
</dbReference>
<evidence type="ECO:0000313" key="3">
    <source>
        <dbReference type="EMBL" id="TXE30185.1"/>
    </source>
</evidence>
<dbReference type="GO" id="GO:0006355">
    <property type="term" value="P:regulation of DNA-templated transcription"/>
    <property type="evidence" value="ECO:0007669"/>
    <property type="project" value="TreeGrafter"/>
</dbReference>
<evidence type="ECO:0000259" key="2">
    <source>
        <dbReference type="Pfam" id="PF01965"/>
    </source>
</evidence>
<sequence length="369" mass="41045">MRNRLRIFLVLMLATTLPFSVAASQLTLPQGVMTKIAPWKAHDNREKPLIAVVGENTFTELTDFVIPYALLKEANVADVFTVSIRPGPIQLFPAFKVEADMTANHFDRLYPLGADYILVPAVHETDNPELLRWIQEQQAKGSTIVGICDGVWVLGHAGLLDGHYATGHWYSREDLEEQYPKASWVQDRRYVADGKIVTTTGVTASVPVTLALIEAIAGEKKAATLAAQVGASDWSVKHDSRAFALNTSNVVTVALNYVSFWQHDTYGIQVSTGDDDIKLAFSADSYSRTYQTQVFSYAKDMNPVKLKSGLMLLPDRVEGRNENVDRWISLIDNETAMETLNRTLRDIGDTYGFRTAALVALQLEYKVDN</sequence>
<comment type="caution">
    <text evidence="3">The sequence shown here is derived from an EMBL/GenBank/DDBJ whole genome shotgun (WGS) entry which is preliminary data.</text>
</comment>
<dbReference type="InterPro" id="IPR052158">
    <property type="entry name" value="INH-QAR"/>
</dbReference>
<proteinExistence type="predicted"/>
<dbReference type="PANTHER" id="PTHR43130">
    <property type="entry name" value="ARAC-FAMILY TRANSCRIPTIONAL REGULATOR"/>
    <property type="match status" value="1"/>
</dbReference>
<dbReference type="SUPFAM" id="SSF52317">
    <property type="entry name" value="Class I glutamine amidotransferase-like"/>
    <property type="match status" value="1"/>
</dbReference>
<dbReference type="Proteomes" id="UP000321307">
    <property type="component" value="Unassembled WGS sequence"/>
</dbReference>
<dbReference type="InterPro" id="IPR002818">
    <property type="entry name" value="DJ-1/PfpI"/>
</dbReference>
<name>A0A9X9C4L3_9GAMM</name>
<dbReference type="PANTHER" id="PTHR43130:SF2">
    <property type="entry name" value="DJ-1_PFPI DOMAIN-CONTAINING PROTEIN"/>
    <property type="match status" value="1"/>
</dbReference>
<dbReference type="Gene3D" id="3.40.50.880">
    <property type="match status" value="1"/>
</dbReference>
<feature type="domain" description="DJ-1/PfpI" evidence="2">
    <location>
        <begin position="59"/>
        <end position="214"/>
    </location>
</feature>
<dbReference type="Pfam" id="PF01965">
    <property type="entry name" value="DJ-1_PfpI"/>
    <property type="match status" value="1"/>
</dbReference>
<dbReference type="EMBL" id="VOUP01000004">
    <property type="protein sequence ID" value="TXE30185.1"/>
    <property type="molecule type" value="Genomic_DNA"/>
</dbReference>
<evidence type="ECO:0000256" key="1">
    <source>
        <dbReference type="SAM" id="SignalP"/>
    </source>
</evidence>
<feature type="chain" id="PRO_5040746964" evidence="1">
    <location>
        <begin position="23"/>
        <end position="369"/>
    </location>
</feature>
<protein>
    <submittedName>
        <fullName evidence="3">Transcriptional regulator</fullName>
    </submittedName>
</protein>
<gene>
    <name evidence="3" type="ORF">FOT63_09870</name>
</gene>
<accession>A0A9X9C4L3</accession>
<reference evidence="3 4" key="1">
    <citation type="submission" date="2019-07" db="EMBL/GenBank/DDBJ databases">
        <title>Serratia strains were isolated from fresh produce.</title>
        <authorList>
            <person name="Cho G.-S."/>
            <person name="Stein M."/>
            <person name="Lee W."/>
            <person name="Suh S.H."/>
            <person name="Franz C.M.A.P."/>
        </authorList>
    </citation>
    <scope>NUCLEOTIDE SEQUENCE [LARGE SCALE GENOMIC DNA]</scope>
    <source>
        <strain evidence="3 4">S17</strain>
    </source>
</reference>
<feature type="signal peptide" evidence="1">
    <location>
        <begin position="1"/>
        <end position="22"/>
    </location>
</feature>
<organism evidence="3 4">
    <name type="scientific">Serratia ureilytica</name>
    <dbReference type="NCBI Taxonomy" id="300181"/>
    <lineage>
        <taxon>Bacteria</taxon>
        <taxon>Pseudomonadati</taxon>
        <taxon>Pseudomonadota</taxon>
        <taxon>Gammaproteobacteria</taxon>
        <taxon>Enterobacterales</taxon>
        <taxon>Yersiniaceae</taxon>
        <taxon>Serratia</taxon>
    </lineage>
</organism>
<evidence type="ECO:0000313" key="4">
    <source>
        <dbReference type="Proteomes" id="UP000321307"/>
    </source>
</evidence>